<dbReference type="EMBL" id="ADKX01000024">
    <property type="protein sequence ID" value="EFW05392.1"/>
    <property type="molecule type" value="Genomic_DNA"/>
</dbReference>
<organism evidence="2 3">
    <name type="scientific">Coprobacillus cateniformis</name>
    <dbReference type="NCBI Taxonomy" id="100884"/>
    <lineage>
        <taxon>Bacteria</taxon>
        <taxon>Bacillati</taxon>
        <taxon>Bacillota</taxon>
        <taxon>Erysipelotrichia</taxon>
        <taxon>Erysipelotrichales</taxon>
        <taxon>Coprobacillaceae</taxon>
        <taxon>Coprobacillus</taxon>
    </lineage>
</organism>
<dbReference type="SUPFAM" id="SSF52833">
    <property type="entry name" value="Thioredoxin-like"/>
    <property type="match status" value="1"/>
</dbReference>
<dbReference type="InterPro" id="IPR016181">
    <property type="entry name" value="Acyl_CoA_acyltransferase"/>
</dbReference>
<name>E7G9A2_9FIRM</name>
<reference evidence="2 3" key="1">
    <citation type="submission" date="2010-12" db="EMBL/GenBank/DDBJ databases">
        <title>The Genome Sequence of Coprobacillus sp. strain 29_1.</title>
        <authorList>
            <consortium name="The Broad Institute Genome Sequencing Platform"/>
            <person name="Earl A."/>
            <person name="Ward D."/>
            <person name="Feldgarden M."/>
            <person name="Gevers D."/>
            <person name="Daigneault M."/>
            <person name="Sibley C.D."/>
            <person name="White A."/>
            <person name="Strauss J."/>
            <person name="Allen-Vercoe E."/>
            <person name="Young S.K."/>
            <person name="Zeng Q."/>
            <person name="Gargeya S."/>
            <person name="Fitzgerald M."/>
            <person name="Haas B."/>
            <person name="Abouelleil A."/>
            <person name="Alvarado L."/>
            <person name="Arachchi H.M."/>
            <person name="Berlin A."/>
            <person name="Brown A."/>
            <person name="Chapman S.B."/>
            <person name="Chen Z."/>
            <person name="Dunbar C."/>
            <person name="Freedman E."/>
            <person name="Gearin G."/>
            <person name="Gellesch M."/>
            <person name="Goldberg J."/>
            <person name="Griggs A."/>
            <person name="Gujja S."/>
            <person name="Heilman E."/>
            <person name="Heiman D."/>
            <person name="Howarth C."/>
            <person name="Larson L."/>
            <person name="Lui A."/>
            <person name="MacDonald P.J.P."/>
            <person name="Mehta T."/>
            <person name="Montmayeur A."/>
            <person name="Murphy C."/>
            <person name="Neiman D."/>
            <person name="Pearson M."/>
            <person name="Priest M."/>
            <person name="Roberts A."/>
            <person name="Saif S."/>
            <person name="Shea T."/>
            <person name="Shenoy N."/>
            <person name="Sisk P."/>
            <person name="Stolte C."/>
            <person name="Sykes S."/>
            <person name="White J."/>
            <person name="Yandava C."/>
            <person name="Nusbaum C."/>
            <person name="Birren B."/>
        </authorList>
    </citation>
    <scope>NUCLEOTIDE SEQUENCE [LARGE SCALE GENOMIC DNA]</scope>
    <source>
        <strain evidence="2 3">29_1</strain>
    </source>
</reference>
<dbReference type="Pfam" id="PF14268">
    <property type="entry name" value="YoaP"/>
    <property type="match status" value="1"/>
</dbReference>
<evidence type="ECO:0000313" key="3">
    <source>
        <dbReference type="Proteomes" id="UP000003157"/>
    </source>
</evidence>
<dbReference type="Pfam" id="PF00583">
    <property type="entry name" value="Acetyltransf_1"/>
    <property type="match status" value="1"/>
</dbReference>
<dbReference type="InterPro" id="IPR036249">
    <property type="entry name" value="Thioredoxin-like_sf"/>
</dbReference>
<dbReference type="GO" id="GO:0016747">
    <property type="term" value="F:acyltransferase activity, transferring groups other than amino-acyl groups"/>
    <property type="evidence" value="ECO:0007669"/>
    <property type="project" value="InterPro"/>
</dbReference>
<dbReference type="CDD" id="cd04301">
    <property type="entry name" value="NAT_SF"/>
    <property type="match status" value="1"/>
</dbReference>
<dbReference type="eggNOG" id="COG1246">
    <property type="taxonomic scope" value="Bacteria"/>
</dbReference>
<sequence>MMEAERRYSMEMITLTPENIKKEHICCAIASEKDPQVHSKKTWLKEQMNNGLIFTKMNVRGKCFIEYLPLEYAWVPIQGENLMYIDCLWVAGKFQGQGYALQLLNSCKQKSIELGKKGLVILSSQKKLSYLMDYHFLVKHGFKSVGTWNGIYELMFCSLSDDAKEPIFAVPEMVDDGLVLYYTHQCPFCVKYVQMLKDYCKEQDIPLQLKHIETLEQAQNAPTPLTTYSLFYNKKFMTREVQSIKRFEKTWGELHG</sequence>
<evidence type="ECO:0000313" key="2">
    <source>
        <dbReference type="EMBL" id="EFW05392.1"/>
    </source>
</evidence>
<dbReference type="InterPro" id="IPR000182">
    <property type="entry name" value="GNAT_dom"/>
</dbReference>
<accession>E7G9A2</accession>
<comment type="caution">
    <text evidence="2">The sequence shown here is derived from an EMBL/GenBank/DDBJ whole genome shotgun (WGS) entry which is preliminary data.</text>
</comment>
<protein>
    <recommendedName>
        <fullName evidence="1">N-acetyltransferase domain-containing protein</fullName>
    </recommendedName>
</protein>
<dbReference type="PROSITE" id="PS51186">
    <property type="entry name" value="GNAT"/>
    <property type="match status" value="1"/>
</dbReference>
<gene>
    <name evidence="2" type="ORF">HMPREF9488_01340</name>
</gene>
<dbReference type="HOGENOM" id="CLU_075236_0_0_9"/>
<dbReference type="STRING" id="100884.GCA_000269565_03184"/>
<feature type="domain" description="N-acetyltransferase" evidence="1">
    <location>
        <begin position="10"/>
        <end position="160"/>
    </location>
</feature>
<dbReference type="SUPFAM" id="SSF55729">
    <property type="entry name" value="Acyl-CoA N-acyltransferases (Nat)"/>
    <property type="match status" value="1"/>
</dbReference>
<dbReference type="Proteomes" id="UP000003157">
    <property type="component" value="Unassembled WGS sequence"/>
</dbReference>
<evidence type="ECO:0000259" key="1">
    <source>
        <dbReference type="PROSITE" id="PS51186"/>
    </source>
</evidence>
<proteinExistence type="predicted"/>
<dbReference type="Gene3D" id="3.40.630.30">
    <property type="match status" value="1"/>
</dbReference>
<dbReference type="AlphaFoldDB" id="E7G9A2"/>
<dbReference type="InterPro" id="IPR025685">
    <property type="entry name" value="YoaP-like_dom"/>
</dbReference>
<keyword evidence="3" id="KW-1185">Reference proteome</keyword>